<dbReference type="SUPFAM" id="SSF53098">
    <property type="entry name" value="Ribonuclease H-like"/>
    <property type="match status" value="1"/>
</dbReference>
<evidence type="ECO:0000313" key="2">
    <source>
        <dbReference type="EMBL" id="PIU73609.1"/>
    </source>
</evidence>
<dbReference type="InterPro" id="IPR053151">
    <property type="entry name" value="RNase_H-like"/>
</dbReference>
<comment type="caution">
    <text evidence="2">The sequence shown here is derived from an EMBL/GenBank/DDBJ whole genome shotgun (WGS) entry which is preliminary data.</text>
</comment>
<protein>
    <submittedName>
        <fullName evidence="2">Ribonuclease H</fullName>
    </submittedName>
</protein>
<dbReference type="InterPro" id="IPR012337">
    <property type="entry name" value="RNaseH-like_sf"/>
</dbReference>
<dbReference type="CDD" id="cd09279">
    <property type="entry name" value="RNase_HI_like"/>
    <property type="match status" value="1"/>
</dbReference>
<feature type="domain" description="RNase H type-1" evidence="1">
    <location>
        <begin position="1"/>
        <end position="129"/>
    </location>
</feature>
<proteinExistence type="predicted"/>
<organism evidence="2 3">
    <name type="scientific">Candidatus Shapirobacteria bacterium CG06_land_8_20_14_3_00_40_12</name>
    <dbReference type="NCBI Taxonomy" id="1974881"/>
    <lineage>
        <taxon>Bacteria</taxon>
        <taxon>Candidatus Shapironibacteriota</taxon>
    </lineage>
</organism>
<gene>
    <name evidence="2" type="ORF">COS78_01295</name>
</gene>
<dbReference type="Proteomes" id="UP000231407">
    <property type="component" value="Unassembled WGS sequence"/>
</dbReference>
<name>A0A2M7ASK8_9BACT</name>
<dbReference type="Pfam" id="PF13456">
    <property type="entry name" value="RVT_3"/>
    <property type="match status" value="1"/>
</dbReference>
<dbReference type="PANTHER" id="PTHR47723">
    <property type="entry name" value="OS05G0353850 PROTEIN"/>
    <property type="match status" value="1"/>
</dbReference>
<dbReference type="AlphaFoldDB" id="A0A2M7ASK8"/>
<dbReference type="GO" id="GO:0003676">
    <property type="term" value="F:nucleic acid binding"/>
    <property type="evidence" value="ECO:0007669"/>
    <property type="project" value="InterPro"/>
</dbReference>
<evidence type="ECO:0000259" key="1">
    <source>
        <dbReference type="PROSITE" id="PS50879"/>
    </source>
</evidence>
<dbReference type="PROSITE" id="PS50879">
    <property type="entry name" value="RNASE_H_1"/>
    <property type="match status" value="1"/>
</dbReference>
<dbReference type="PANTHER" id="PTHR47723:SF19">
    <property type="entry name" value="POLYNUCLEOTIDYL TRANSFERASE, RIBONUCLEASE H-LIKE SUPERFAMILY PROTEIN"/>
    <property type="match status" value="1"/>
</dbReference>
<reference evidence="3" key="1">
    <citation type="submission" date="2017-09" db="EMBL/GenBank/DDBJ databases">
        <title>Depth-based differentiation of microbial function through sediment-hosted aquifers and enrichment of novel symbionts in the deep terrestrial subsurface.</title>
        <authorList>
            <person name="Probst A.J."/>
            <person name="Ladd B."/>
            <person name="Jarett J.K."/>
            <person name="Geller-Mcgrath D.E."/>
            <person name="Sieber C.M.K."/>
            <person name="Emerson J.B."/>
            <person name="Anantharaman K."/>
            <person name="Thomas B.C."/>
            <person name="Malmstrom R."/>
            <person name="Stieglmeier M."/>
            <person name="Klingl A."/>
            <person name="Woyke T."/>
            <person name="Ryan C.M."/>
            <person name="Banfield J.F."/>
        </authorList>
    </citation>
    <scope>NUCLEOTIDE SEQUENCE [LARGE SCALE GENOMIC DNA]</scope>
</reference>
<dbReference type="GO" id="GO:0004523">
    <property type="term" value="F:RNA-DNA hybrid ribonuclease activity"/>
    <property type="evidence" value="ECO:0007669"/>
    <property type="project" value="InterPro"/>
</dbReference>
<dbReference type="Gene3D" id="3.30.420.10">
    <property type="entry name" value="Ribonuclease H-like superfamily/Ribonuclease H"/>
    <property type="match status" value="1"/>
</dbReference>
<accession>A0A2M7ASK8</accession>
<dbReference type="EMBL" id="PEWA01000016">
    <property type="protein sequence ID" value="PIU73609.1"/>
    <property type="molecule type" value="Genomic_DNA"/>
</dbReference>
<evidence type="ECO:0000313" key="3">
    <source>
        <dbReference type="Proteomes" id="UP000231407"/>
    </source>
</evidence>
<dbReference type="InterPro" id="IPR036397">
    <property type="entry name" value="RNaseH_sf"/>
</dbReference>
<sequence length="132" mass="15013">MRIKVFTDGGARGNPGRAGCGVVVKDEKEKIIYEESKFLGVKTNNEAEYLGLITALTWINNQSDPEVELYSDSELLVRQMRGEYKVKATNLKNLWLTAKNLSKSIKIIFIEISRELNFEADELANLAMDRER</sequence>
<dbReference type="InterPro" id="IPR002156">
    <property type="entry name" value="RNaseH_domain"/>
</dbReference>